<dbReference type="EMBL" id="SACQ01000001">
    <property type="protein sequence ID" value="RVU32940.1"/>
    <property type="molecule type" value="Genomic_DNA"/>
</dbReference>
<comment type="cofactor">
    <cofactor evidence="1">
        <name>Ni(2+)</name>
        <dbReference type="ChEBI" id="CHEBI:49786"/>
    </cofactor>
</comment>
<protein>
    <recommendedName>
        <fullName evidence="4">Ni,Fe-hydrogenase I large subunit</fullName>
    </recommendedName>
</protein>
<evidence type="ECO:0000313" key="3">
    <source>
        <dbReference type="Proteomes" id="UP000282818"/>
    </source>
</evidence>
<evidence type="ECO:0000313" key="2">
    <source>
        <dbReference type="EMBL" id="RVU32940.1"/>
    </source>
</evidence>
<reference evidence="2 3" key="1">
    <citation type="submission" date="2019-01" db="EMBL/GenBank/DDBJ databases">
        <authorList>
            <person name="Chen W.-M."/>
        </authorList>
    </citation>
    <scope>NUCLEOTIDE SEQUENCE [LARGE SCALE GENOMIC DNA]</scope>
    <source>
        <strain evidence="2 3">HPM-16</strain>
    </source>
</reference>
<dbReference type="PANTHER" id="PTHR42958:SF4">
    <property type="entry name" value="HYDROGENASE EXPRESSION_FORMATION PROTEIN HUPK"/>
    <property type="match status" value="1"/>
</dbReference>
<dbReference type="RefSeq" id="WP_127693107.1">
    <property type="nucleotide sequence ID" value="NZ_SACQ01000001.1"/>
</dbReference>
<keyword evidence="3" id="KW-1185">Reference proteome</keyword>
<keyword evidence="1" id="KW-0460">Magnesium</keyword>
<dbReference type="Proteomes" id="UP000282818">
    <property type="component" value="Unassembled WGS sequence"/>
</dbReference>
<dbReference type="SUPFAM" id="SSF56762">
    <property type="entry name" value="HydB/Nqo4-like"/>
    <property type="match status" value="1"/>
</dbReference>
<sequence>MSLVNLAGAIHIDVTHQAGKISAIGIRSSRPQQIGKMLIGRSAGEVAAVLPALFSLCSDAHRVASIRAFELAQVASADHQTEALRTLLVDIEAARERLLRVISLTGVGISPAEVMRWQQTARQHVWHAIEHGKALTSEQKEQIFNDYTDLVIPLSLEIKSCQCPWESSGVVGKFIATTVKQFAEVTLGDAPHPLLQLDDELLNSLLINDNFTLAPEIAHQCREAGVWPQMCNSSSVAALQAQGVHPLVLRVMALLHAAIDWPTHNNQIGHQFVEGAAIGLAHASRGLLLHHLVQDEGQVVQYRVVSPTEWNFHPHGVVSQLLSGVVVAADKVQALVELVVACVDPCVHSEIEINYA</sequence>
<dbReference type="Pfam" id="PF00374">
    <property type="entry name" value="NiFeSe_Hases"/>
    <property type="match status" value="1"/>
</dbReference>
<feature type="binding site" evidence="1">
    <location>
        <position position="346"/>
    </location>
    <ligand>
        <name>Ni(2+)</name>
        <dbReference type="ChEBI" id="CHEBI:49786"/>
    </ligand>
</feature>
<organism evidence="2 3">
    <name type="scientific">Neptunomonas marina</name>
    <dbReference type="NCBI Taxonomy" id="1815562"/>
    <lineage>
        <taxon>Bacteria</taxon>
        <taxon>Pseudomonadati</taxon>
        <taxon>Pseudomonadota</taxon>
        <taxon>Gammaproteobacteria</taxon>
        <taxon>Oceanospirillales</taxon>
        <taxon>Oceanospirillaceae</taxon>
        <taxon>Neptunomonas</taxon>
    </lineage>
</organism>
<dbReference type="GO" id="GO:0016151">
    <property type="term" value="F:nickel cation binding"/>
    <property type="evidence" value="ECO:0007669"/>
    <property type="project" value="InterPro"/>
</dbReference>
<comment type="caution">
    <text evidence="2">The sequence shown here is derived from an EMBL/GenBank/DDBJ whole genome shotgun (WGS) entry which is preliminary data.</text>
</comment>
<evidence type="ECO:0008006" key="4">
    <source>
        <dbReference type="Google" id="ProtNLM"/>
    </source>
</evidence>
<dbReference type="InterPro" id="IPR001501">
    <property type="entry name" value="Ni-dep_hyd_lsu"/>
</dbReference>
<dbReference type="InterPro" id="IPR029014">
    <property type="entry name" value="NiFe-Hase_large"/>
</dbReference>
<dbReference type="Gene3D" id="1.10.645.10">
    <property type="entry name" value="Cytochrome-c3 Hydrogenase, chain B"/>
    <property type="match status" value="2"/>
</dbReference>
<feature type="binding site" evidence="1">
    <location>
        <position position="304"/>
    </location>
    <ligand>
        <name>Mg(2+)</name>
        <dbReference type="ChEBI" id="CHEBI:18420"/>
    </ligand>
</feature>
<proteinExistence type="predicted"/>
<keyword evidence="1" id="KW-0479">Metal-binding</keyword>
<dbReference type="AlphaFoldDB" id="A0A437QEJ3"/>
<evidence type="ECO:0000256" key="1">
    <source>
        <dbReference type="PIRSR" id="PIRSR601501-1"/>
    </source>
</evidence>
<dbReference type="PANTHER" id="PTHR42958">
    <property type="entry name" value="HYDROGENASE-2 LARGE CHAIN"/>
    <property type="match status" value="1"/>
</dbReference>
<keyword evidence="1" id="KW-0533">Nickel</keyword>
<dbReference type="InterPro" id="IPR050867">
    <property type="entry name" value="NiFe/NiFeSe_hydrgnase_LSU"/>
</dbReference>
<gene>
    <name evidence="2" type="ORF">EOE65_04615</name>
</gene>
<accession>A0A437QEJ3</accession>
<name>A0A437QEJ3_9GAMM</name>